<evidence type="ECO:0000313" key="4">
    <source>
        <dbReference type="Proteomes" id="UP000318483"/>
    </source>
</evidence>
<dbReference type="PANTHER" id="PTHR43593:SF1">
    <property type="entry name" value="INOSITOL 2-DEHYDROGENASE"/>
    <property type="match status" value="1"/>
</dbReference>
<dbReference type="InterPro" id="IPR055170">
    <property type="entry name" value="GFO_IDH_MocA-like_dom"/>
</dbReference>
<dbReference type="RefSeq" id="WP_146366032.1">
    <property type="nucleotide sequence ID" value="NZ_CP042262.1"/>
</dbReference>
<feature type="domain" description="GFO/IDH/MocA-like oxidoreductase" evidence="2">
    <location>
        <begin position="134"/>
        <end position="248"/>
    </location>
</feature>
<reference evidence="3 4" key="1">
    <citation type="submission" date="2019-07" db="EMBL/GenBank/DDBJ databases">
        <title>Litoreibacter alkalisoli sp. nov., isolated from saline-alkaline soil.</title>
        <authorList>
            <person name="Wang S."/>
            <person name="Xu L."/>
            <person name="Xing Y.-T."/>
            <person name="Sun J.-Q."/>
        </authorList>
    </citation>
    <scope>NUCLEOTIDE SEQUENCE [LARGE SCALE GENOMIC DNA]</scope>
    <source>
        <strain evidence="3 4">LN3S51</strain>
        <plasmid evidence="3 4">unnamed1</plasmid>
    </source>
</reference>
<accession>A0A5B8IB53</accession>
<proteinExistence type="predicted"/>
<dbReference type="Pfam" id="PF01408">
    <property type="entry name" value="GFO_IDH_MocA"/>
    <property type="match status" value="1"/>
</dbReference>
<dbReference type="InterPro" id="IPR036291">
    <property type="entry name" value="NAD(P)-bd_dom_sf"/>
</dbReference>
<evidence type="ECO:0000259" key="1">
    <source>
        <dbReference type="Pfam" id="PF01408"/>
    </source>
</evidence>
<sequence length="332" mass="35183">MNTRKNSVRVGVIGAGVMGGDHARLFGGSIRGANLAAVADPDASRAVAVAGAAPVFTDPAELISAPDIDALVIASPDSTHHDLVLACISAGKPVLCEKPLATDSAACLEIVEAEARSGRDLVHVGFMRRFDPMYRELKDTLMSGAIGTPRVVHNKHRNLYAPDWFTPSMAITNSYVHEIDVIRWLLDAEYTQGSVLMTPAGDGIPAGDPILVTMQTTGGAVSSTEVNMNAGYGYHVHCEIVGTQGTVEMALPAIIRTRTHGSEQSAFPENWIPRFSDAYRLQNQAWIDAILTGGKMIGGATAWDGFVATTIAEQLVSVANTGAVAMFDLPSR</sequence>
<gene>
    <name evidence="3" type="ORF">FPZ52_13090</name>
</gene>
<evidence type="ECO:0000313" key="3">
    <source>
        <dbReference type="EMBL" id="QDY70616.1"/>
    </source>
</evidence>
<dbReference type="AlphaFoldDB" id="A0A5B8IB53"/>
<feature type="domain" description="Gfo/Idh/MocA-like oxidoreductase N-terminal" evidence="1">
    <location>
        <begin position="8"/>
        <end position="125"/>
    </location>
</feature>
<dbReference type="GO" id="GO:0000166">
    <property type="term" value="F:nucleotide binding"/>
    <property type="evidence" value="ECO:0007669"/>
    <property type="project" value="InterPro"/>
</dbReference>
<dbReference type="SUPFAM" id="SSF55347">
    <property type="entry name" value="Glyceraldehyde-3-phosphate dehydrogenase-like, C-terminal domain"/>
    <property type="match status" value="1"/>
</dbReference>
<dbReference type="Gene3D" id="3.30.360.10">
    <property type="entry name" value="Dihydrodipicolinate Reductase, domain 2"/>
    <property type="match status" value="1"/>
</dbReference>
<geneLocation type="plasmid" evidence="3 4">
    <name>unnamed1</name>
</geneLocation>
<dbReference type="PANTHER" id="PTHR43593">
    <property type="match status" value="1"/>
</dbReference>
<dbReference type="InterPro" id="IPR050424">
    <property type="entry name" value="Gfo-Idh-MocA_inositol_DH"/>
</dbReference>
<dbReference type="KEGG" id="lit:FPZ52_13090"/>
<dbReference type="OrthoDB" id="9792935at2"/>
<organism evidence="3 4">
    <name type="scientific">Qingshengfaniella alkalisoli</name>
    <dbReference type="NCBI Taxonomy" id="2599296"/>
    <lineage>
        <taxon>Bacteria</taxon>
        <taxon>Pseudomonadati</taxon>
        <taxon>Pseudomonadota</taxon>
        <taxon>Alphaproteobacteria</taxon>
        <taxon>Rhodobacterales</taxon>
        <taxon>Paracoccaceae</taxon>
        <taxon>Qingshengfaniella</taxon>
    </lineage>
</organism>
<dbReference type="EMBL" id="CP042262">
    <property type="protein sequence ID" value="QDY70616.1"/>
    <property type="molecule type" value="Genomic_DNA"/>
</dbReference>
<evidence type="ECO:0000259" key="2">
    <source>
        <dbReference type="Pfam" id="PF22725"/>
    </source>
</evidence>
<keyword evidence="4" id="KW-1185">Reference proteome</keyword>
<dbReference type="Gene3D" id="3.40.50.720">
    <property type="entry name" value="NAD(P)-binding Rossmann-like Domain"/>
    <property type="match status" value="1"/>
</dbReference>
<dbReference type="Proteomes" id="UP000318483">
    <property type="component" value="Plasmid unnamed1"/>
</dbReference>
<name>A0A5B8IB53_9RHOB</name>
<dbReference type="SUPFAM" id="SSF51735">
    <property type="entry name" value="NAD(P)-binding Rossmann-fold domains"/>
    <property type="match status" value="1"/>
</dbReference>
<keyword evidence="3" id="KW-0614">Plasmid</keyword>
<dbReference type="InterPro" id="IPR000683">
    <property type="entry name" value="Gfo/Idh/MocA-like_OxRdtase_N"/>
</dbReference>
<protein>
    <submittedName>
        <fullName evidence="3">Gfo/Idh/MocA family oxidoreductase</fullName>
    </submittedName>
</protein>
<dbReference type="Pfam" id="PF22725">
    <property type="entry name" value="GFO_IDH_MocA_C3"/>
    <property type="match status" value="1"/>
</dbReference>